<evidence type="ECO:0000313" key="10">
    <source>
        <dbReference type="EMBL" id="GAH08738.1"/>
    </source>
</evidence>
<dbReference type="Gene3D" id="3.90.1600.10">
    <property type="entry name" value="Palm domain of DNA polymerase"/>
    <property type="match status" value="1"/>
</dbReference>
<comment type="similarity">
    <text evidence="1">Belongs to the DNA polymerase type-B family.</text>
</comment>
<dbReference type="GO" id="GO:0000166">
    <property type="term" value="F:nucleotide binding"/>
    <property type="evidence" value="ECO:0007669"/>
    <property type="project" value="InterPro"/>
</dbReference>
<keyword evidence="4" id="KW-0548">Nucleotidyltransferase</keyword>
<dbReference type="Pfam" id="PF03175">
    <property type="entry name" value="DNA_pol_B_2"/>
    <property type="match status" value="1"/>
</dbReference>
<evidence type="ECO:0000256" key="1">
    <source>
        <dbReference type="ARBA" id="ARBA00005755"/>
    </source>
</evidence>
<dbReference type="InterPro" id="IPR017964">
    <property type="entry name" value="DNA-dir_DNA_pol_B_CS"/>
</dbReference>
<evidence type="ECO:0000256" key="4">
    <source>
        <dbReference type="ARBA" id="ARBA00022695"/>
    </source>
</evidence>
<reference evidence="10" key="1">
    <citation type="journal article" date="2014" name="Front. Microbiol.">
        <title>High frequency of phylogenetically diverse reductive dehalogenase-homologous genes in deep subseafloor sedimentary metagenomes.</title>
        <authorList>
            <person name="Kawai M."/>
            <person name="Futagami T."/>
            <person name="Toyoda A."/>
            <person name="Takaki Y."/>
            <person name="Nishi S."/>
            <person name="Hori S."/>
            <person name="Arai W."/>
            <person name="Tsubouchi T."/>
            <person name="Morono Y."/>
            <person name="Uchiyama I."/>
            <person name="Ito T."/>
            <person name="Fujiyama A."/>
            <person name="Inagaki F."/>
            <person name="Takami H."/>
        </authorList>
    </citation>
    <scope>NUCLEOTIDE SEQUENCE</scope>
    <source>
        <strain evidence="10">Expedition CK06-06</strain>
    </source>
</reference>
<dbReference type="AlphaFoldDB" id="X1EJA9"/>
<feature type="non-terminal residue" evidence="10">
    <location>
        <position position="1"/>
    </location>
</feature>
<evidence type="ECO:0000256" key="5">
    <source>
        <dbReference type="ARBA" id="ARBA00022705"/>
    </source>
</evidence>
<organism evidence="10">
    <name type="scientific">marine sediment metagenome</name>
    <dbReference type="NCBI Taxonomy" id="412755"/>
    <lineage>
        <taxon>unclassified sequences</taxon>
        <taxon>metagenomes</taxon>
        <taxon>ecological metagenomes</taxon>
    </lineage>
</organism>
<comment type="catalytic activity">
    <reaction evidence="8">
        <text>DNA(n) + a 2'-deoxyribonucleoside 5'-triphosphate = DNA(n+1) + diphosphate</text>
        <dbReference type="Rhea" id="RHEA:22508"/>
        <dbReference type="Rhea" id="RHEA-COMP:17339"/>
        <dbReference type="Rhea" id="RHEA-COMP:17340"/>
        <dbReference type="ChEBI" id="CHEBI:33019"/>
        <dbReference type="ChEBI" id="CHEBI:61560"/>
        <dbReference type="ChEBI" id="CHEBI:173112"/>
        <dbReference type="EC" id="2.7.7.7"/>
    </reaction>
</comment>
<evidence type="ECO:0000259" key="9">
    <source>
        <dbReference type="Pfam" id="PF03175"/>
    </source>
</evidence>
<evidence type="ECO:0000256" key="8">
    <source>
        <dbReference type="ARBA" id="ARBA00049244"/>
    </source>
</evidence>
<feature type="domain" description="DNA-directed DNA polymerase family B mitochondria/virus" evidence="9">
    <location>
        <begin position="2"/>
        <end position="48"/>
    </location>
</feature>
<dbReference type="SUPFAM" id="SSF56672">
    <property type="entry name" value="DNA/RNA polymerases"/>
    <property type="match status" value="1"/>
</dbReference>
<keyword evidence="5" id="KW-0235">DNA replication</keyword>
<protein>
    <recommendedName>
        <fullName evidence="2">DNA-directed DNA polymerase</fullName>
        <ecNumber evidence="2">2.7.7.7</ecNumber>
    </recommendedName>
</protein>
<evidence type="ECO:0000256" key="6">
    <source>
        <dbReference type="ARBA" id="ARBA00022932"/>
    </source>
</evidence>
<feature type="non-terminal residue" evidence="10">
    <location>
        <position position="203"/>
    </location>
</feature>
<keyword evidence="3" id="KW-0808">Transferase</keyword>
<evidence type="ECO:0000256" key="2">
    <source>
        <dbReference type="ARBA" id="ARBA00012417"/>
    </source>
</evidence>
<proteinExistence type="inferred from homology"/>
<comment type="caution">
    <text evidence="10">The sequence shown here is derived from an EMBL/GenBank/DDBJ whole genome shotgun (WGS) entry which is preliminary data.</text>
</comment>
<dbReference type="GO" id="GO:0006260">
    <property type="term" value="P:DNA replication"/>
    <property type="evidence" value="ECO:0007669"/>
    <property type="project" value="UniProtKB-KW"/>
</dbReference>
<dbReference type="InterPro" id="IPR043502">
    <property type="entry name" value="DNA/RNA_pol_sf"/>
</dbReference>
<gene>
    <name evidence="10" type="ORF">S01H4_59477</name>
</gene>
<dbReference type="GO" id="GO:0003677">
    <property type="term" value="F:DNA binding"/>
    <property type="evidence" value="ECO:0007669"/>
    <property type="project" value="UniProtKB-KW"/>
</dbReference>
<dbReference type="InterPro" id="IPR023211">
    <property type="entry name" value="DNA_pol_palm_dom_sf"/>
</dbReference>
<dbReference type="InterPro" id="IPR004868">
    <property type="entry name" value="DNA-dir_DNA_pol_B_mt/vir"/>
</dbReference>
<accession>X1EJA9</accession>
<evidence type="ECO:0000256" key="7">
    <source>
        <dbReference type="ARBA" id="ARBA00023125"/>
    </source>
</evidence>
<keyword evidence="7" id="KW-0238">DNA-binding</keyword>
<dbReference type="GO" id="GO:0003887">
    <property type="term" value="F:DNA-directed DNA polymerase activity"/>
    <property type="evidence" value="ECO:0007669"/>
    <property type="project" value="UniProtKB-KW"/>
</dbReference>
<keyword evidence="6" id="KW-0239">DNA-directed DNA polymerase</keyword>
<dbReference type="EMBL" id="BART01034887">
    <property type="protein sequence ID" value="GAH08738.1"/>
    <property type="molecule type" value="Genomic_DNA"/>
</dbReference>
<name>X1EJA9_9ZZZZ</name>
<dbReference type="EC" id="2.7.7.7" evidence="2"/>
<sequence length="203" mass="22982">LADYVNEFTDLRHSYDRNSNEGFSKICKLLVNGLFGKFGQRGMKQEIIGECDPAKMGRETIYDEENGSIFDQVYLAGKIFKESKTGESFHSFPAIAAHVTAEARLHLFKLASQVPAHSVFYMDTDSLIVDQTGYELLKPDLDRSIMGKLKVEITSPWLEINAPKDYKMEGRSKTKGVKLNAELLPNGKHRQIHWTKLNGLIRS</sequence>
<evidence type="ECO:0000256" key="3">
    <source>
        <dbReference type="ARBA" id="ARBA00022679"/>
    </source>
</evidence>
<dbReference type="PROSITE" id="PS00116">
    <property type="entry name" value="DNA_POLYMERASE_B"/>
    <property type="match status" value="1"/>
</dbReference>